<sequence>MSAVQSAQHWTARRTEVFSIATTDSFGIRADRISFRYPRRGSQDVISGLTVALDRRPTILIGPNGAGKSTFMRLLTGQIRPSGGTVTREARLGWSAQHTVALPGFTVVEQVRYASWLAGLSRAEAVTAAAAGLSRTNLTELADRPATELSGGELSRLGIACALASSPDYLVLDEPTASLDPIARRSVTAVLEALAQQGTGILVSSHTATDVGSPFSRLLVLDRGRLEFDGSLDEFFTRRHASGVVADLAQALRGR</sequence>
<dbReference type="GO" id="GO:0005886">
    <property type="term" value="C:plasma membrane"/>
    <property type="evidence" value="ECO:0007669"/>
    <property type="project" value="UniProtKB-SubCell"/>
</dbReference>
<keyword evidence="5 8" id="KW-0067">ATP-binding</keyword>
<reference evidence="8 9" key="1">
    <citation type="submission" date="2019-06" db="EMBL/GenBank/DDBJ databases">
        <title>Sequencing the genomes of 1000 actinobacteria strains.</title>
        <authorList>
            <person name="Klenk H.-P."/>
        </authorList>
    </citation>
    <scope>NUCLEOTIDE SEQUENCE [LARGE SCALE GENOMIC DNA]</scope>
    <source>
        <strain evidence="8 9">DSM 43866</strain>
    </source>
</reference>
<keyword evidence="9" id="KW-1185">Reference proteome</keyword>
<dbReference type="InterPro" id="IPR050763">
    <property type="entry name" value="ABC_transporter_ATP-binding"/>
</dbReference>
<dbReference type="GO" id="GO:0046677">
    <property type="term" value="P:response to antibiotic"/>
    <property type="evidence" value="ECO:0007669"/>
    <property type="project" value="UniProtKB-KW"/>
</dbReference>
<evidence type="ECO:0000256" key="1">
    <source>
        <dbReference type="ARBA" id="ARBA00004202"/>
    </source>
</evidence>
<accession>A0A561VSU5</accession>
<comment type="caution">
    <text evidence="8">The sequence shown here is derived from an EMBL/GenBank/DDBJ whole genome shotgun (WGS) entry which is preliminary data.</text>
</comment>
<dbReference type="SMART" id="SM00382">
    <property type="entry name" value="AAA"/>
    <property type="match status" value="1"/>
</dbReference>
<gene>
    <name evidence="8" type="ORF">FHX34_104974</name>
</gene>
<comment type="similarity">
    <text evidence="2">Belongs to the ABC transporter superfamily.</text>
</comment>
<dbReference type="EMBL" id="VIWY01000004">
    <property type="protein sequence ID" value="TWG14668.1"/>
    <property type="molecule type" value="Genomic_DNA"/>
</dbReference>
<keyword evidence="4" id="KW-0547">Nucleotide-binding</keyword>
<evidence type="ECO:0000313" key="8">
    <source>
        <dbReference type="EMBL" id="TWG14668.1"/>
    </source>
</evidence>
<dbReference type="GO" id="GO:0005524">
    <property type="term" value="F:ATP binding"/>
    <property type="evidence" value="ECO:0007669"/>
    <property type="project" value="UniProtKB-KW"/>
</dbReference>
<evidence type="ECO:0000256" key="6">
    <source>
        <dbReference type="ARBA" id="ARBA00023251"/>
    </source>
</evidence>
<keyword evidence="6" id="KW-0046">Antibiotic resistance</keyword>
<dbReference type="InterPro" id="IPR027417">
    <property type="entry name" value="P-loop_NTPase"/>
</dbReference>
<dbReference type="PROSITE" id="PS00211">
    <property type="entry name" value="ABC_TRANSPORTER_1"/>
    <property type="match status" value="1"/>
</dbReference>
<evidence type="ECO:0000259" key="7">
    <source>
        <dbReference type="PROSITE" id="PS50893"/>
    </source>
</evidence>
<dbReference type="Pfam" id="PF00005">
    <property type="entry name" value="ABC_tran"/>
    <property type="match status" value="1"/>
</dbReference>
<dbReference type="InterPro" id="IPR003593">
    <property type="entry name" value="AAA+_ATPase"/>
</dbReference>
<dbReference type="InterPro" id="IPR003439">
    <property type="entry name" value="ABC_transporter-like_ATP-bd"/>
</dbReference>
<dbReference type="PANTHER" id="PTHR42711:SF5">
    <property type="entry name" value="ABC TRANSPORTER ATP-BINDING PROTEIN NATA"/>
    <property type="match status" value="1"/>
</dbReference>
<keyword evidence="3" id="KW-0813">Transport</keyword>
<evidence type="ECO:0000256" key="5">
    <source>
        <dbReference type="ARBA" id="ARBA00022840"/>
    </source>
</evidence>
<name>A0A561VSU5_ACTTI</name>
<dbReference type="GO" id="GO:0016887">
    <property type="term" value="F:ATP hydrolysis activity"/>
    <property type="evidence" value="ECO:0007669"/>
    <property type="project" value="InterPro"/>
</dbReference>
<evidence type="ECO:0000256" key="4">
    <source>
        <dbReference type="ARBA" id="ARBA00022741"/>
    </source>
</evidence>
<evidence type="ECO:0000313" key="9">
    <source>
        <dbReference type="Proteomes" id="UP000320239"/>
    </source>
</evidence>
<dbReference type="SUPFAM" id="SSF52540">
    <property type="entry name" value="P-loop containing nucleoside triphosphate hydrolases"/>
    <property type="match status" value="1"/>
</dbReference>
<proteinExistence type="inferred from homology"/>
<comment type="subcellular location">
    <subcellularLocation>
        <location evidence="1">Cell membrane</location>
        <topology evidence="1">Peripheral membrane protein</topology>
    </subcellularLocation>
</comment>
<organism evidence="8 9">
    <name type="scientific">Actinoplanes teichomyceticus</name>
    <dbReference type="NCBI Taxonomy" id="1867"/>
    <lineage>
        <taxon>Bacteria</taxon>
        <taxon>Bacillati</taxon>
        <taxon>Actinomycetota</taxon>
        <taxon>Actinomycetes</taxon>
        <taxon>Micromonosporales</taxon>
        <taxon>Micromonosporaceae</taxon>
        <taxon>Actinoplanes</taxon>
    </lineage>
</organism>
<dbReference type="AlphaFoldDB" id="A0A561VSU5"/>
<evidence type="ECO:0000256" key="2">
    <source>
        <dbReference type="ARBA" id="ARBA00005417"/>
    </source>
</evidence>
<protein>
    <submittedName>
        <fullName evidence="8">ABC-2 type transport system ATP-binding protein</fullName>
    </submittedName>
</protein>
<dbReference type="InterPro" id="IPR017871">
    <property type="entry name" value="ABC_transporter-like_CS"/>
</dbReference>
<dbReference type="Gene3D" id="3.40.50.300">
    <property type="entry name" value="P-loop containing nucleotide triphosphate hydrolases"/>
    <property type="match status" value="1"/>
</dbReference>
<dbReference type="PANTHER" id="PTHR42711">
    <property type="entry name" value="ABC TRANSPORTER ATP-BINDING PROTEIN"/>
    <property type="match status" value="1"/>
</dbReference>
<dbReference type="OrthoDB" id="9804819at2"/>
<feature type="domain" description="ABC transporter" evidence="7">
    <location>
        <begin position="28"/>
        <end position="248"/>
    </location>
</feature>
<dbReference type="PROSITE" id="PS50893">
    <property type="entry name" value="ABC_TRANSPORTER_2"/>
    <property type="match status" value="1"/>
</dbReference>
<evidence type="ECO:0000256" key="3">
    <source>
        <dbReference type="ARBA" id="ARBA00022448"/>
    </source>
</evidence>
<dbReference type="Proteomes" id="UP000320239">
    <property type="component" value="Unassembled WGS sequence"/>
</dbReference>